<accession>A0ABN7URU4</accession>
<protein>
    <submittedName>
        <fullName evidence="2">41616_t:CDS:1</fullName>
    </submittedName>
</protein>
<keyword evidence="3" id="KW-1185">Reference proteome</keyword>
<feature type="region of interest" description="Disordered" evidence="1">
    <location>
        <begin position="88"/>
        <end position="112"/>
    </location>
</feature>
<organism evidence="2 3">
    <name type="scientific">Gigaspora margarita</name>
    <dbReference type="NCBI Taxonomy" id="4874"/>
    <lineage>
        <taxon>Eukaryota</taxon>
        <taxon>Fungi</taxon>
        <taxon>Fungi incertae sedis</taxon>
        <taxon>Mucoromycota</taxon>
        <taxon>Glomeromycotina</taxon>
        <taxon>Glomeromycetes</taxon>
        <taxon>Diversisporales</taxon>
        <taxon>Gigasporaceae</taxon>
        <taxon>Gigaspora</taxon>
    </lineage>
</organism>
<evidence type="ECO:0000256" key="1">
    <source>
        <dbReference type="SAM" id="MobiDB-lite"/>
    </source>
</evidence>
<comment type="caution">
    <text evidence="2">The sequence shown here is derived from an EMBL/GenBank/DDBJ whole genome shotgun (WGS) entry which is preliminary data.</text>
</comment>
<reference evidence="2 3" key="1">
    <citation type="submission" date="2021-06" db="EMBL/GenBank/DDBJ databases">
        <authorList>
            <person name="Kallberg Y."/>
            <person name="Tangrot J."/>
            <person name="Rosling A."/>
        </authorList>
    </citation>
    <scope>NUCLEOTIDE SEQUENCE [LARGE SCALE GENOMIC DNA]</scope>
    <source>
        <strain evidence="2 3">120-4 pot B 10/14</strain>
    </source>
</reference>
<proteinExistence type="predicted"/>
<evidence type="ECO:0000313" key="2">
    <source>
        <dbReference type="EMBL" id="CAG8655336.1"/>
    </source>
</evidence>
<dbReference type="Proteomes" id="UP000789901">
    <property type="component" value="Unassembled WGS sequence"/>
</dbReference>
<name>A0ABN7URU4_GIGMA</name>
<sequence>MLLRSCQVPTKDKSELYIVELQQCVVELELQILENDKFNRRTGMVKKNKNVSKEDILLKRSKYLLLGDYIITTDETISNIERSNIIHATPISKNTEDDNTVADGIEHDETED</sequence>
<gene>
    <name evidence="2" type="ORF">GMARGA_LOCUS9580</name>
</gene>
<dbReference type="EMBL" id="CAJVQB010005193">
    <property type="protein sequence ID" value="CAG8655336.1"/>
    <property type="molecule type" value="Genomic_DNA"/>
</dbReference>
<evidence type="ECO:0000313" key="3">
    <source>
        <dbReference type="Proteomes" id="UP000789901"/>
    </source>
</evidence>